<accession>A0A9W6W920</accession>
<dbReference type="Proteomes" id="UP001165079">
    <property type="component" value="Unassembled WGS sequence"/>
</dbReference>
<comment type="caution">
    <text evidence="1">The sequence shown here is derived from an EMBL/GenBank/DDBJ whole genome shotgun (WGS) entry which is preliminary data.</text>
</comment>
<keyword evidence="2" id="KW-1185">Reference proteome</keyword>
<proteinExistence type="predicted"/>
<dbReference type="AlphaFoldDB" id="A0A9W6W920"/>
<evidence type="ECO:0000313" key="2">
    <source>
        <dbReference type="Proteomes" id="UP001165079"/>
    </source>
</evidence>
<protein>
    <submittedName>
        <fullName evidence="1">Uncharacterized protein</fullName>
    </submittedName>
</protein>
<sequence>MTTLSERLESLAIRVTSPDNRIRATLRAGRSIECEFRPGAYDEYRQGDLEHQLGRLATLAWTGYQRGYQLAVAEATGTRPSGEQQSWDPNRRRYREALDASQHEGISPERWIRVRCTGMSHWTVDLRTGYHAALPEPRFLTELSSAAGEIIRDRRLRAARLKDEHYGLDIPAELRARFARAR</sequence>
<gene>
    <name evidence="1" type="ORF">Afil01_29310</name>
</gene>
<organism evidence="1 2">
    <name type="scientific">Actinorhabdospora filicis</name>
    <dbReference type="NCBI Taxonomy" id="1785913"/>
    <lineage>
        <taxon>Bacteria</taxon>
        <taxon>Bacillati</taxon>
        <taxon>Actinomycetota</taxon>
        <taxon>Actinomycetes</taxon>
        <taxon>Micromonosporales</taxon>
        <taxon>Micromonosporaceae</taxon>
        <taxon>Actinorhabdospora</taxon>
    </lineage>
</organism>
<dbReference type="RefSeq" id="WP_285663296.1">
    <property type="nucleotide sequence ID" value="NZ_BSTX01000002.1"/>
</dbReference>
<reference evidence="1" key="1">
    <citation type="submission" date="2023-03" db="EMBL/GenBank/DDBJ databases">
        <title>Actinorhabdospora filicis NBRC 111898.</title>
        <authorList>
            <person name="Ichikawa N."/>
            <person name="Sato H."/>
            <person name="Tonouchi N."/>
        </authorList>
    </citation>
    <scope>NUCLEOTIDE SEQUENCE</scope>
    <source>
        <strain evidence="1">NBRC 111898</strain>
    </source>
</reference>
<name>A0A9W6W920_9ACTN</name>
<evidence type="ECO:0000313" key="1">
    <source>
        <dbReference type="EMBL" id="GLZ78124.1"/>
    </source>
</evidence>
<dbReference type="EMBL" id="BSTX01000002">
    <property type="protein sequence ID" value="GLZ78124.1"/>
    <property type="molecule type" value="Genomic_DNA"/>
</dbReference>